<dbReference type="SUPFAM" id="SSF50118">
    <property type="entry name" value="Cell growth inhibitor/plasmid maintenance toxic component"/>
    <property type="match status" value="1"/>
</dbReference>
<organism evidence="1 2">
    <name type="scientific">Streptacidiphilus alkalitolerans</name>
    <dbReference type="NCBI Taxonomy" id="3342712"/>
    <lineage>
        <taxon>Bacteria</taxon>
        <taxon>Bacillati</taxon>
        <taxon>Actinomycetota</taxon>
        <taxon>Actinomycetes</taxon>
        <taxon>Kitasatosporales</taxon>
        <taxon>Streptomycetaceae</taxon>
        <taxon>Streptacidiphilus</taxon>
    </lineage>
</organism>
<protein>
    <submittedName>
        <fullName evidence="1">Type II toxin-antitoxin system PemK/MazF family toxin</fullName>
    </submittedName>
</protein>
<gene>
    <name evidence="1" type="ORF">ACEZDG_10710</name>
</gene>
<evidence type="ECO:0000313" key="1">
    <source>
        <dbReference type="EMBL" id="MFC1409749.1"/>
    </source>
</evidence>
<dbReference type="InterPro" id="IPR011067">
    <property type="entry name" value="Plasmid_toxin/cell-grow_inhib"/>
</dbReference>
<proteinExistence type="predicted"/>
<comment type="caution">
    <text evidence="1">The sequence shown here is derived from an EMBL/GenBank/DDBJ whole genome shotgun (WGS) entry which is preliminary data.</text>
</comment>
<evidence type="ECO:0000313" key="2">
    <source>
        <dbReference type="Proteomes" id="UP001592582"/>
    </source>
</evidence>
<reference evidence="1 2" key="1">
    <citation type="submission" date="2024-09" db="EMBL/GenBank/DDBJ databases">
        <authorList>
            <person name="Lee S.D."/>
        </authorList>
    </citation>
    <scope>NUCLEOTIDE SEQUENCE [LARGE SCALE GENOMIC DNA]</scope>
    <source>
        <strain evidence="1 2">N1-1</strain>
    </source>
</reference>
<dbReference type="Gene3D" id="2.30.30.110">
    <property type="match status" value="1"/>
</dbReference>
<keyword evidence="2" id="KW-1185">Reference proteome</keyword>
<accession>A0ABV6V7R2</accession>
<dbReference type="InterPro" id="IPR003477">
    <property type="entry name" value="PemK-like"/>
</dbReference>
<dbReference type="Proteomes" id="UP001592582">
    <property type="component" value="Unassembled WGS sequence"/>
</dbReference>
<dbReference type="EMBL" id="JBHEZX010000004">
    <property type="protein sequence ID" value="MFC1409749.1"/>
    <property type="molecule type" value="Genomic_DNA"/>
</dbReference>
<sequence length="116" mass="12975">MSPAVPVEPWQVWWADLDPTQGREQAKKRPVVVVSSAFHLALTAGQLVTVLPLTTVERPGWKHHVRIDSLRKPGWAITEQVRTLSAGRLDGRPIGRLTADEVAEVRTVLVRMLDVR</sequence>
<dbReference type="PANTHER" id="PTHR33988">
    <property type="entry name" value="ENDORIBONUCLEASE MAZF-RELATED"/>
    <property type="match status" value="1"/>
</dbReference>
<dbReference type="Pfam" id="PF02452">
    <property type="entry name" value="PemK_toxin"/>
    <property type="match status" value="1"/>
</dbReference>
<name>A0ABV6V7R2_9ACTN</name>